<organism evidence="1 2">
    <name type="scientific">Erysiphe neolycopersici</name>
    <dbReference type="NCBI Taxonomy" id="212602"/>
    <lineage>
        <taxon>Eukaryota</taxon>
        <taxon>Fungi</taxon>
        <taxon>Dikarya</taxon>
        <taxon>Ascomycota</taxon>
        <taxon>Pezizomycotina</taxon>
        <taxon>Leotiomycetes</taxon>
        <taxon>Erysiphales</taxon>
        <taxon>Erysiphaceae</taxon>
        <taxon>Erysiphe</taxon>
    </lineage>
</organism>
<comment type="caution">
    <text evidence="1">The sequence shown here is derived from an EMBL/GenBank/DDBJ whole genome shotgun (WGS) entry which is preliminary data.</text>
</comment>
<evidence type="ECO:0000313" key="2">
    <source>
        <dbReference type="Proteomes" id="UP000286134"/>
    </source>
</evidence>
<dbReference type="EMBL" id="MCFK01001475">
    <property type="protein sequence ID" value="RKF64959.1"/>
    <property type="molecule type" value="Genomic_DNA"/>
</dbReference>
<accession>A0A420I5M1</accession>
<protein>
    <submittedName>
        <fullName evidence="1">Uncharacterized protein</fullName>
    </submittedName>
</protein>
<sequence>MQYRCEYRLRVGLVQTEIWKSSGIDKLPRKPVDWRRRKMVEWLGCCRMDMAEIHPNNLAKSRLNMLKLCCIQVDQ</sequence>
<proteinExistence type="predicted"/>
<dbReference type="AlphaFoldDB" id="A0A420I5M1"/>
<evidence type="ECO:0000313" key="1">
    <source>
        <dbReference type="EMBL" id="RKF64959.1"/>
    </source>
</evidence>
<keyword evidence="2" id="KW-1185">Reference proteome</keyword>
<gene>
    <name evidence="1" type="ORF">OnM2_014040</name>
</gene>
<reference evidence="1 2" key="1">
    <citation type="journal article" date="2018" name="BMC Genomics">
        <title>Comparative genome analyses reveal sequence features reflecting distinct modes of host-adaptation between dicot and monocot powdery mildew.</title>
        <authorList>
            <person name="Wu Y."/>
            <person name="Ma X."/>
            <person name="Pan Z."/>
            <person name="Kale S.D."/>
            <person name="Song Y."/>
            <person name="King H."/>
            <person name="Zhang Q."/>
            <person name="Presley C."/>
            <person name="Deng X."/>
            <person name="Wei C.I."/>
            <person name="Xiao S."/>
        </authorList>
    </citation>
    <scope>NUCLEOTIDE SEQUENCE [LARGE SCALE GENOMIC DNA]</scope>
    <source>
        <strain evidence="1">UMSG2</strain>
    </source>
</reference>
<dbReference type="Proteomes" id="UP000286134">
    <property type="component" value="Unassembled WGS sequence"/>
</dbReference>
<name>A0A420I5M1_9PEZI</name>